<evidence type="ECO:0000256" key="3">
    <source>
        <dbReference type="ARBA" id="ARBA00023125"/>
    </source>
</evidence>
<comment type="caution">
    <text evidence="6">The sequence shown here is derived from an EMBL/GenBank/DDBJ whole genome shotgun (WGS) entry which is preliminary data.</text>
</comment>
<dbReference type="PROSITE" id="PS50931">
    <property type="entry name" value="HTH_LYSR"/>
    <property type="match status" value="1"/>
</dbReference>
<dbReference type="FunFam" id="1.10.10.10:FF:000001">
    <property type="entry name" value="LysR family transcriptional regulator"/>
    <property type="match status" value="1"/>
</dbReference>
<keyword evidence="3" id="KW-0238">DNA-binding</keyword>
<dbReference type="InterPro" id="IPR036388">
    <property type="entry name" value="WH-like_DNA-bd_sf"/>
</dbReference>
<dbReference type="Gene3D" id="3.40.190.290">
    <property type="match status" value="1"/>
</dbReference>
<evidence type="ECO:0000313" key="6">
    <source>
        <dbReference type="EMBL" id="EPX83010.1"/>
    </source>
</evidence>
<dbReference type="InterPro" id="IPR005119">
    <property type="entry name" value="LysR_subst-bd"/>
</dbReference>
<feature type="domain" description="HTH lysR-type" evidence="5">
    <location>
        <begin position="8"/>
        <end position="65"/>
    </location>
</feature>
<keyword evidence="2" id="KW-0805">Transcription regulation</keyword>
<evidence type="ECO:0000256" key="4">
    <source>
        <dbReference type="ARBA" id="ARBA00023163"/>
    </source>
</evidence>
<protein>
    <submittedName>
        <fullName evidence="6">Transcriptional regulator, LysR family</fullName>
    </submittedName>
</protein>
<dbReference type="HOGENOM" id="CLU_039613_2_0_5"/>
<dbReference type="PANTHER" id="PTHR30537">
    <property type="entry name" value="HTH-TYPE TRANSCRIPTIONAL REGULATOR"/>
    <property type="match status" value="1"/>
</dbReference>
<dbReference type="PRINTS" id="PR00039">
    <property type="entry name" value="HTHLYSR"/>
</dbReference>
<dbReference type="Gene3D" id="1.10.10.10">
    <property type="entry name" value="Winged helix-like DNA-binding domain superfamily/Winged helix DNA-binding domain"/>
    <property type="match status" value="1"/>
</dbReference>
<dbReference type="STRING" id="1123237.Salmuc_04163"/>
<dbReference type="OrthoDB" id="9798121at2"/>
<gene>
    <name evidence="6" type="ORF">Salmuc_04163</name>
</gene>
<dbReference type="InterPro" id="IPR036390">
    <property type="entry name" value="WH_DNA-bd_sf"/>
</dbReference>
<dbReference type="GO" id="GO:0043565">
    <property type="term" value="F:sequence-specific DNA binding"/>
    <property type="evidence" value="ECO:0007669"/>
    <property type="project" value="TreeGrafter"/>
</dbReference>
<dbReference type="InterPro" id="IPR058163">
    <property type="entry name" value="LysR-type_TF_proteobact-type"/>
</dbReference>
<name>S9RYB7_9RHOB</name>
<organism evidence="6 7">
    <name type="scientific">Salipiger mucosus DSM 16094</name>
    <dbReference type="NCBI Taxonomy" id="1123237"/>
    <lineage>
        <taxon>Bacteria</taxon>
        <taxon>Pseudomonadati</taxon>
        <taxon>Pseudomonadota</taxon>
        <taxon>Alphaproteobacteria</taxon>
        <taxon>Rhodobacterales</taxon>
        <taxon>Roseobacteraceae</taxon>
        <taxon>Salipiger</taxon>
    </lineage>
</organism>
<proteinExistence type="inferred from homology"/>
<dbReference type="RefSeq" id="WP_020041479.1">
    <property type="nucleotide sequence ID" value="NZ_KE557275.1"/>
</dbReference>
<dbReference type="SUPFAM" id="SSF53850">
    <property type="entry name" value="Periplasmic binding protein-like II"/>
    <property type="match status" value="1"/>
</dbReference>
<evidence type="ECO:0000259" key="5">
    <source>
        <dbReference type="PROSITE" id="PS50931"/>
    </source>
</evidence>
<dbReference type="GO" id="GO:0006351">
    <property type="term" value="P:DNA-templated transcription"/>
    <property type="evidence" value="ECO:0007669"/>
    <property type="project" value="TreeGrafter"/>
</dbReference>
<keyword evidence="7" id="KW-1185">Reference proteome</keyword>
<evidence type="ECO:0000256" key="1">
    <source>
        <dbReference type="ARBA" id="ARBA00009437"/>
    </source>
</evidence>
<dbReference type="AlphaFoldDB" id="S9RYB7"/>
<dbReference type="SUPFAM" id="SSF46785">
    <property type="entry name" value="Winged helix' DNA-binding domain"/>
    <property type="match status" value="1"/>
</dbReference>
<dbReference type="PANTHER" id="PTHR30537:SF3">
    <property type="entry name" value="TRANSCRIPTIONAL REGULATORY PROTEIN"/>
    <property type="match status" value="1"/>
</dbReference>
<keyword evidence="4" id="KW-0804">Transcription</keyword>
<dbReference type="Pfam" id="PF00126">
    <property type="entry name" value="HTH_1"/>
    <property type="match status" value="1"/>
</dbReference>
<evidence type="ECO:0000256" key="2">
    <source>
        <dbReference type="ARBA" id="ARBA00023015"/>
    </source>
</evidence>
<dbReference type="InterPro" id="IPR000847">
    <property type="entry name" value="LysR_HTH_N"/>
</dbReference>
<dbReference type="EMBL" id="APVH01000018">
    <property type="protein sequence ID" value="EPX83010.1"/>
    <property type="molecule type" value="Genomic_DNA"/>
</dbReference>
<dbReference type="GO" id="GO:0003700">
    <property type="term" value="F:DNA-binding transcription factor activity"/>
    <property type="evidence" value="ECO:0007669"/>
    <property type="project" value="InterPro"/>
</dbReference>
<dbReference type="eggNOG" id="COG0583">
    <property type="taxonomic scope" value="Bacteria"/>
</dbReference>
<reference evidence="7" key="1">
    <citation type="journal article" date="2014" name="Stand. Genomic Sci.">
        <title>Genome sequence of the exopolysaccharide-producing Salipiger mucosus type strain (DSM 16094(T)), a moderately halophilic member of the Roseobacter clade.</title>
        <authorList>
            <person name="Riedel T."/>
            <person name="Spring S."/>
            <person name="Fiebig A."/>
            <person name="Petersen J."/>
            <person name="Kyrpides N.C."/>
            <person name="Goker M."/>
            <person name="Klenk H.P."/>
        </authorList>
    </citation>
    <scope>NUCLEOTIDE SEQUENCE [LARGE SCALE GENOMIC DNA]</scope>
    <source>
        <strain evidence="7">DSM 16094</strain>
    </source>
</reference>
<accession>S9RYB7</accession>
<dbReference type="Pfam" id="PF03466">
    <property type="entry name" value="LysR_substrate"/>
    <property type="match status" value="1"/>
</dbReference>
<dbReference type="Proteomes" id="UP000015347">
    <property type="component" value="Unassembled WGS sequence"/>
</dbReference>
<sequence>MDGALNELDWSLVQGFLAVAETGSLSGAARALGLSQPTVGRQVRQVENRLDVTLFRRHPRGLELTETGAALLPHARAMQEAMNGFSLAAAGRTEGLRGTVRITSSVVTALYHLPPIVARIRALEPEVAVEIVPDDASRNLLFREADIAVRMYRPEQLDIVARYLGELELGFYAARAYLDRTGRPETVDEMWRRDLVGMDRGDTMIRGFRDFGVPATRDWFATRCDDFAVAAELVRAGCGIGIVQCVLAEGDPGLERLFPETPVPRLPLWLAAPEAMRGTPRIRRVWDLLGEGLAPLVS</sequence>
<evidence type="ECO:0000313" key="7">
    <source>
        <dbReference type="Proteomes" id="UP000015347"/>
    </source>
</evidence>
<comment type="similarity">
    <text evidence="1">Belongs to the LysR transcriptional regulatory family.</text>
</comment>